<dbReference type="InterPro" id="IPR052541">
    <property type="entry name" value="SQRD"/>
</dbReference>
<name>A0A323UQA4_RHOPL</name>
<proteinExistence type="predicted"/>
<reference evidence="2 3" key="1">
    <citation type="submission" date="2018-06" db="EMBL/GenBank/DDBJ databases">
        <title>Draft Whole-Genome Sequence of the purple photosynthetic bacterium Rhodospeudomonas palustris XCP.</title>
        <authorList>
            <person name="Rayyan A."/>
            <person name="Meyer T.E."/>
            <person name="Kyndt J.A."/>
        </authorList>
    </citation>
    <scope>NUCLEOTIDE SEQUENCE [LARGE SCALE GENOMIC DNA]</scope>
    <source>
        <strain evidence="2 3">XCP</strain>
    </source>
</reference>
<evidence type="ECO:0000313" key="3">
    <source>
        <dbReference type="Proteomes" id="UP000248134"/>
    </source>
</evidence>
<dbReference type="GO" id="GO:0016491">
    <property type="term" value="F:oxidoreductase activity"/>
    <property type="evidence" value="ECO:0007669"/>
    <property type="project" value="InterPro"/>
</dbReference>
<dbReference type="PANTHER" id="PTHR43755:SF1">
    <property type="entry name" value="FAD-DEPENDENT PYRIDINE NUCLEOTIDE-DISULPHIDE OXIDOREDUCTASE"/>
    <property type="match status" value="1"/>
</dbReference>
<dbReference type="Pfam" id="PF07992">
    <property type="entry name" value="Pyr_redox_2"/>
    <property type="match status" value="1"/>
</dbReference>
<dbReference type="EMBL" id="QKQS01000026">
    <property type="protein sequence ID" value="PZA09808.1"/>
    <property type="molecule type" value="Genomic_DNA"/>
</dbReference>
<evidence type="ECO:0000313" key="2">
    <source>
        <dbReference type="EMBL" id="PZA09808.1"/>
    </source>
</evidence>
<evidence type="ECO:0000259" key="1">
    <source>
        <dbReference type="Pfam" id="PF07992"/>
    </source>
</evidence>
<dbReference type="InterPro" id="IPR023753">
    <property type="entry name" value="FAD/NAD-binding_dom"/>
</dbReference>
<dbReference type="OrthoDB" id="9781621at2"/>
<dbReference type="Proteomes" id="UP000248134">
    <property type="component" value="Unassembled WGS sequence"/>
</dbReference>
<dbReference type="InterPro" id="IPR036188">
    <property type="entry name" value="FAD/NAD-bd_sf"/>
</dbReference>
<accession>A0A323UQA4</accession>
<dbReference type="SUPFAM" id="SSF51905">
    <property type="entry name" value="FAD/NAD(P)-binding domain"/>
    <property type="match status" value="1"/>
</dbReference>
<gene>
    <name evidence="2" type="ORF">DNX69_20875</name>
</gene>
<dbReference type="PANTHER" id="PTHR43755">
    <property type="match status" value="1"/>
</dbReference>
<dbReference type="RefSeq" id="WP_110787916.1">
    <property type="nucleotide sequence ID" value="NZ_QKQS01000026.1"/>
</dbReference>
<sequence>MRNITIIGSGFAGLTAARELRKRKVDATITMISPRRELHFLPSSIWIPAGIRQGERLKVPLDHFLRKHRIDFVEASATGLKDAGRTVVTDRGELSNDHLIVATGGRFIRKLPGIEHALIPCEGIKVGEEIGRRLDALKGGTIAVGFATNPNEPGAMRGGPMFEFLFIIDTLLRRQGKRPGFEIVFFSPAPRPGARLGERAVDGLLQEMKSRGIATRLGRKILRFEERKVVLEDGEIDADLILFMPGLTGPAWLEATELPLSAGGMIKADELCRVENLANVWVAGDAGSFPGPDWMPKQAHQADLQAIAVAANIAAVEAGQQPSTRFKPELVCIVDTLDSGMLVFRNQRFNFVGPKMKLFHWLKRLFERHYLTTFR</sequence>
<dbReference type="Gene3D" id="3.50.50.100">
    <property type="match status" value="1"/>
</dbReference>
<feature type="domain" description="FAD/NAD(P)-binding" evidence="1">
    <location>
        <begin position="3"/>
        <end position="302"/>
    </location>
</feature>
<comment type="caution">
    <text evidence="2">The sequence shown here is derived from an EMBL/GenBank/DDBJ whole genome shotgun (WGS) entry which is preliminary data.</text>
</comment>
<organism evidence="2 3">
    <name type="scientific">Rhodopseudomonas palustris</name>
    <dbReference type="NCBI Taxonomy" id="1076"/>
    <lineage>
        <taxon>Bacteria</taxon>
        <taxon>Pseudomonadati</taxon>
        <taxon>Pseudomonadota</taxon>
        <taxon>Alphaproteobacteria</taxon>
        <taxon>Hyphomicrobiales</taxon>
        <taxon>Nitrobacteraceae</taxon>
        <taxon>Rhodopseudomonas</taxon>
    </lineage>
</organism>
<dbReference type="AlphaFoldDB" id="A0A323UQA4"/>
<protein>
    <submittedName>
        <fullName evidence="2">NAD(P)/FAD-dependent oxidoreductase</fullName>
    </submittedName>
</protein>